<dbReference type="PIRSF" id="PIRSF002161">
    <property type="entry name" value="Ribosomal_L5"/>
    <property type="match status" value="1"/>
</dbReference>
<keyword evidence="3 5" id="KW-0687">Ribonucleoprotein</keyword>
<dbReference type="GO" id="GO:0003735">
    <property type="term" value="F:structural constituent of ribosome"/>
    <property type="evidence" value="ECO:0007669"/>
    <property type="project" value="InterPro"/>
</dbReference>
<dbReference type="FunFam" id="3.30.1440.10:FF:000001">
    <property type="entry name" value="50S ribosomal protein L5"/>
    <property type="match status" value="1"/>
</dbReference>
<dbReference type="GO" id="GO:0019843">
    <property type="term" value="F:rRNA binding"/>
    <property type="evidence" value="ECO:0007669"/>
    <property type="project" value="UniProtKB-UniRule"/>
</dbReference>
<dbReference type="GO" id="GO:0005840">
    <property type="term" value="C:ribosome"/>
    <property type="evidence" value="ECO:0007669"/>
    <property type="project" value="UniProtKB-KW"/>
</dbReference>
<evidence type="ECO:0000256" key="6">
    <source>
        <dbReference type="RuleBase" id="RU003930"/>
    </source>
</evidence>
<gene>
    <name evidence="5 9" type="primary">rplE</name>
</gene>
<name>A0A0H4T586_9DELT</name>
<dbReference type="Pfam" id="PF00281">
    <property type="entry name" value="Ribosomal_L5"/>
    <property type="match status" value="1"/>
</dbReference>
<dbReference type="PANTHER" id="PTHR11994">
    <property type="entry name" value="60S RIBOSOMAL PROTEIN L11-RELATED"/>
    <property type="match status" value="1"/>
</dbReference>
<evidence type="ECO:0000313" key="9">
    <source>
        <dbReference type="EMBL" id="AKQ01885.1"/>
    </source>
</evidence>
<protein>
    <recommendedName>
        <fullName evidence="4 5">Large ribosomal subunit protein uL5</fullName>
    </recommendedName>
</protein>
<dbReference type="Pfam" id="PF00673">
    <property type="entry name" value="Ribosomal_L5_C"/>
    <property type="match status" value="1"/>
</dbReference>
<evidence type="ECO:0000259" key="7">
    <source>
        <dbReference type="Pfam" id="PF00281"/>
    </source>
</evidence>
<dbReference type="GO" id="GO:0006412">
    <property type="term" value="P:translation"/>
    <property type="evidence" value="ECO:0007669"/>
    <property type="project" value="UniProtKB-UniRule"/>
</dbReference>
<organism evidence="9">
    <name type="scientific">uncultured delta proteobacterium Rifle_16ft_4_minimus_2971</name>
    <dbReference type="NCBI Taxonomy" id="1665178"/>
    <lineage>
        <taxon>Bacteria</taxon>
        <taxon>Deltaproteobacteria</taxon>
        <taxon>environmental samples</taxon>
    </lineage>
</organism>
<dbReference type="AlphaFoldDB" id="A0A0H4T586"/>
<evidence type="ECO:0000256" key="2">
    <source>
        <dbReference type="ARBA" id="ARBA00022980"/>
    </source>
</evidence>
<keyword evidence="2 5" id="KW-0689">Ribosomal protein</keyword>
<accession>A0A0H4T586</accession>
<evidence type="ECO:0000256" key="3">
    <source>
        <dbReference type="ARBA" id="ARBA00023274"/>
    </source>
</evidence>
<dbReference type="GO" id="GO:0000049">
    <property type="term" value="F:tRNA binding"/>
    <property type="evidence" value="ECO:0007669"/>
    <property type="project" value="UniProtKB-UniRule"/>
</dbReference>
<dbReference type="InterPro" id="IPR020929">
    <property type="entry name" value="Ribosomal_uL5_CS"/>
</dbReference>
<evidence type="ECO:0000256" key="1">
    <source>
        <dbReference type="ARBA" id="ARBA00008553"/>
    </source>
</evidence>
<reference evidence="9" key="1">
    <citation type="journal article" date="2015" name="ISME J.">
        <title>Aquifer environment selects for microbial species cohorts in sediment and groundwater.</title>
        <authorList>
            <person name="Hug L.A."/>
            <person name="Thomas B.C."/>
            <person name="Brown C.T."/>
            <person name="Frischkorn K.R."/>
            <person name="Williams K.H."/>
            <person name="Tringe S.G."/>
            <person name="Banfield J.F."/>
        </authorList>
    </citation>
    <scope>NUCLEOTIDE SEQUENCE</scope>
</reference>
<dbReference type="Gene3D" id="3.30.1440.10">
    <property type="match status" value="1"/>
</dbReference>
<feature type="domain" description="Large ribosomal subunit protein uL5 C-terminal" evidence="8">
    <location>
        <begin position="84"/>
        <end position="177"/>
    </location>
</feature>
<dbReference type="HAMAP" id="MF_01333_B">
    <property type="entry name" value="Ribosomal_uL5_B"/>
    <property type="match status" value="1"/>
</dbReference>
<dbReference type="GO" id="GO:1990904">
    <property type="term" value="C:ribonucleoprotein complex"/>
    <property type="evidence" value="ECO:0007669"/>
    <property type="project" value="UniProtKB-KW"/>
</dbReference>
<dbReference type="SUPFAM" id="SSF55282">
    <property type="entry name" value="RL5-like"/>
    <property type="match status" value="1"/>
</dbReference>
<feature type="domain" description="Large ribosomal subunit protein uL5 N-terminal" evidence="7">
    <location>
        <begin position="24"/>
        <end position="80"/>
    </location>
</feature>
<keyword evidence="5" id="KW-0694">RNA-binding</keyword>
<keyword evidence="5" id="KW-0699">rRNA-binding</keyword>
<comment type="similarity">
    <text evidence="1 5 6">Belongs to the universal ribosomal protein uL5 family.</text>
</comment>
<dbReference type="InterPro" id="IPR031309">
    <property type="entry name" value="Ribosomal_uL5_C"/>
</dbReference>
<dbReference type="InterPro" id="IPR002132">
    <property type="entry name" value="Ribosomal_uL5"/>
</dbReference>
<dbReference type="InterPro" id="IPR022803">
    <property type="entry name" value="Ribosomal_uL5_dom_sf"/>
</dbReference>
<comment type="function">
    <text evidence="5">This is 1 of the proteins that bind and probably mediate the attachment of the 5S RNA into the large ribosomal subunit, where it forms part of the central protuberance. In the 70S ribosome it contacts protein S13 of the 30S subunit (bridge B1b), connecting the 2 subunits; this bridge is implicated in subunit movement. Contacts the P site tRNA; the 5S rRNA and some of its associated proteins might help stabilize positioning of ribosome-bound tRNAs.</text>
</comment>
<evidence type="ECO:0000256" key="4">
    <source>
        <dbReference type="ARBA" id="ARBA00035245"/>
    </source>
</evidence>
<sequence>MVRLKGVYNKNIVPSMMKEFKYKNVMQVPRLEKIVLNMGLGEATQNVKVVDHAVQDMVSITGQKPVVTTAKKSIASFKLRQGMPIGCMVTLRGAKMYEFLDRFVNFALPRVRDFKGVSDKSFDGRGSYTVGIKEQIIFLEIEYDKIDKIRGMNITFVTTARTDDEAKALLKYFGMPFRQQS</sequence>
<comment type="subunit">
    <text evidence="5">Part of the 50S ribosomal subunit; part of the 5S rRNA/L5/L18/L25 subcomplex. Contacts the 5S rRNA and the P site tRNA. Forms a bridge to the 30S subunit in the 70S ribosome.</text>
</comment>
<dbReference type="PROSITE" id="PS00358">
    <property type="entry name" value="RIBOSOMAL_L5"/>
    <property type="match status" value="1"/>
</dbReference>
<proteinExistence type="inferred from homology"/>
<dbReference type="EMBL" id="KT006982">
    <property type="protein sequence ID" value="AKQ01885.1"/>
    <property type="molecule type" value="Genomic_DNA"/>
</dbReference>
<evidence type="ECO:0000256" key="5">
    <source>
        <dbReference type="HAMAP-Rule" id="MF_01333"/>
    </source>
</evidence>
<evidence type="ECO:0000259" key="8">
    <source>
        <dbReference type="Pfam" id="PF00673"/>
    </source>
</evidence>
<dbReference type="NCBIfam" id="NF000585">
    <property type="entry name" value="PRK00010.1"/>
    <property type="match status" value="1"/>
</dbReference>
<keyword evidence="5" id="KW-0820">tRNA-binding</keyword>
<dbReference type="InterPro" id="IPR020930">
    <property type="entry name" value="Ribosomal_uL5_bac-type"/>
</dbReference>
<dbReference type="InterPro" id="IPR031310">
    <property type="entry name" value="Ribosomal_uL5_N"/>
</dbReference>